<proteinExistence type="predicted"/>
<reference evidence="1" key="1">
    <citation type="submission" date="2022-12" db="EMBL/GenBank/DDBJ databases">
        <title>Draft genome assemblies for two species of Escallonia (Escalloniales).</title>
        <authorList>
            <person name="Chanderbali A."/>
            <person name="Dervinis C."/>
            <person name="Anghel I."/>
            <person name="Soltis D."/>
            <person name="Soltis P."/>
            <person name="Zapata F."/>
        </authorList>
    </citation>
    <scope>NUCLEOTIDE SEQUENCE</scope>
    <source>
        <strain evidence="1">UCBG64.0493</strain>
        <tissue evidence="1">Leaf</tissue>
    </source>
</reference>
<dbReference type="Proteomes" id="UP001188597">
    <property type="component" value="Unassembled WGS sequence"/>
</dbReference>
<dbReference type="AlphaFoldDB" id="A0AA88XPQ4"/>
<keyword evidence="2" id="KW-1185">Reference proteome</keyword>
<protein>
    <submittedName>
        <fullName evidence="1">Uncharacterized protein</fullName>
    </submittedName>
</protein>
<comment type="caution">
    <text evidence="1">The sequence shown here is derived from an EMBL/GenBank/DDBJ whole genome shotgun (WGS) entry which is preliminary data.</text>
</comment>
<gene>
    <name evidence="1" type="ORF">RJ639_001320</name>
</gene>
<feature type="non-terminal residue" evidence="1">
    <location>
        <position position="197"/>
    </location>
</feature>
<organism evidence="1 2">
    <name type="scientific">Escallonia herrerae</name>
    <dbReference type="NCBI Taxonomy" id="1293975"/>
    <lineage>
        <taxon>Eukaryota</taxon>
        <taxon>Viridiplantae</taxon>
        <taxon>Streptophyta</taxon>
        <taxon>Embryophyta</taxon>
        <taxon>Tracheophyta</taxon>
        <taxon>Spermatophyta</taxon>
        <taxon>Magnoliopsida</taxon>
        <taxon>eudicotyledons</taxon>
        <taxon>Gunneridae</taxon>
        <taxon>Pentapetalae</taxon>
        <taxon>asterids</taxon>
        <taxon>campanulids</taxon>
        <taxon>Escalloniales</taxon>
        <taxon>Escalloniaceae</taxon>
        <taxon>Escallonia</taxon>
    </lineage>
</organism>
<dbReference type="EMBL" id="JAVXUP010000023">
    <property type="protein sequence ID" value="KAK3042200.1"/>
    <property type="molecule type" value="Genomic_DNA"/>
</dbReference>
<accession>A0AA88XPQ4</accession>
<name>A0AA88XPQ4_9ASTE</name>
<evidence type="ECO:0000313" key="2">
    <source>
        <dbReference type="Proteomes" id="UP001188597"/>
    </source>
</evidence>
<sequence>MNNQMHRSPQDVNKRPCTPQLTFAAAYSVKFSNLGNEHILAGISPESLLCATLSCSKLFIPPIDSGRVPTSALELTSNTVKLSNNPISLGKHPLNPTLLRIISFRVLRILAMLGGKQPLKLLLANTKADTFELPKLLGNVEFEKKAKITKCLRQGTTKAVGVYVKEGKVREEAELLGSIPATVVISGLSGAGAQKTP</sequence>
<evidence type="ECO:0000313" key="1">
    <source>
        <dbReference type="EMBL" id="KAK3042200.1"/>
    </source>
</evidence>